<gene>
    <name evidence="1" type="ORF">EM6_1491</name>
</gene>
<dbReference type="Proteomes" id="UP000278756">
    <property type="component" value="Chromosome 1"/>
</dbReference>
<proteinExistence type="predicted"/>
<name>A0A3G9G977_9CAUL</name>
<dbReference type="OrthoDB" id="8481837at2"/>
<dbReference type="RefSeq" id="WP_126421570.1">
    <property type="nucleotide sequence ID" value="NZ_AP018827.1"/>
</dbReference>
<organism evidence="1 2">
    <name type="scientific">Asticcacaulis excentricus</name>
    <dbReference type="NCBI Taxonomy" id="78587"/>
    <lineage>
        <taxon>Bacteria</taxon>
        <taxon>Pseudomonadati</taxon>
        <taxon>Pseudomonadota</taxon>
        <taxon>Alphaproteobacteria</taxon>
        <taxon>Caulobacterales</taxon>
        <taxon>Caulobacteraceae</taxon>
        <taxon>Asticcacaulis</taxon>
    </lineage>
</organism>
<dbReference type="EMBL" id="AP018827">
    <property type="protein sequence ID" value="BBF80898.1"/>
    <property type="molecule type" value="Genomic_DNA"/>
</dbReference>
<evidence type="ECO:0000313" key="2">
    <source>
        <dbReference type="Proteomes" id="UP000278756"/>
    </source>
</evidence>
<evidence type="ECO:0000313" key="1">
    <source>
        <dbReference type="EMBL" id="BBF80898.1"/>
    </source>
</evidence>
<dbReference type="AlphaFoldDB" id="A0A3G9G977"/>
<protein>
    <submittedName>
        <fullName evidence="1">cAMP-binding proteins</fullName>
    </submittedName>
</protein>
<accession>A0A3G9G977</accession>
<reference evidence="2" key="1">
    <citation type="journal article" date="2017" name="Biotechnol. Biofuels">
        <title>Evaluation of environmental bacterial communities as a factor affecting the growth of duckweed Lemna minor.</title>
        <authorList>
            <person name="Ishizawa H."/>
            <person name="Kuroda M."/>
            <person name="Morikawa M."/>
            <person name="Ike M."/>
        </authorList>
    </citation>
    <scope>NUCLEOTIDE SEQUENCE [LARGE SCALE GENOMIC DNA]</scope>
    <source>
        <strain evidence="2">M6</strain>
    </source>
</reference>
<sequence>MAGQIHYEIFSRKTPQSGWVLQNALEDRDAAIAQARELLNARRAAAIKVTKEVFSDDTGEFRTYTVLTEGLPETRSKPKAASSAEPVCTSPQDLYSRHARETIARVLEDWLRRQGATAFELLHSPLLCQRLDASVNDLTHAIQKVAIPESEETGASIHEIMRRWNNLVDKAIARVINDGRKNVFSEIDLTGDIATQVARIGQSPERHYVLGGAVARLMGADRSTEGKLAPLTQIATALAARSDLQWALDIIETPLVELLGRRGGLNDSQDAKSDSLAFMTHMVSSEAIERLSQVDASIGRALPPPPPHLEAFAHLIRKGHFRNLRLQAFRNVLTELRGVKRLMPDNPVGEIDLLRAMALALTAGSQQQVEREDISDAFIERSKMLVSSAFVEGLTRGAPHCLEEIERLLWLCENVVGAANKKQAARWLLSSLTAHRFETDLRDPKRPAAQRLQLLALLQRRITKASLSESDTEAAHTRLGQIGAQIAGDVQLLPQILKGSKSPLQRMAALLGLATGQSGPLGALSELAKAEIMKQLRAPDVRASLMEDPAALVRLKPLLVQAGLAA</sequence>
<reference evidence="2" key="2">
    <citation type="journal article" date="2017" name="Plant Physiol. Biochem.">
        <title>Differential oxidative and antioxidative response of duckweed Lemna minor toward plant growth promoting/inhibiting bacteria.</title>
        <authorList>
            <person name="Ishizawa H."/>
            <person name="Kuroda M."/>
            <person name="Morikawa M."/>
            <person name="Ike M."/>
        </authorList>
    </citation>
    <scope>NUCLEOTIDE SEQUENCE [LARGE SCALE GENOMIC DNA]</scope>
    <source>
        <strain evidence="2">M6</strain>
    </source>
</reference>